<feature type="compositionally biased region" description="Pro residues" evidence="4">
    <location>
        <begin position="48"/>
        <end position="57"/>
    </location>
</feature>
<dbReference type="Gene3D" id="1.20.5.170">
    <property type="match status" value="1"/>
</dbReference>
<comment type="subcellular location">
    <subcellularLocation>
        <location evidence="1">Nucleus</location>
    </subcellularLocation>
</comment>
<dbReference type="CDD" id="cd14707">
    <property type="entry name" value="bZIP_plant_BZIP46"/>
    <property type="match status" value="1"/>
</dbReference>
<evidence type="ECO:0000256" key="4">
    <source>
        <dbReference type="SAM" id="MobiDB-lite"/>
    </source>
</evidence>
<dbReference type="GO" id="GO:0003700">
    <property type="term" value="F:DNA-binding transcription factor activity"/>
    <property type="evidence" value="ECO:0007669"/>
    <property type="project" value="InterPro"/>
</dbReference>
<dbReference type="AlphaFoldDB" id="A0AAD8PCH0"/>
<dbReference type="GO" id="GO:0003677">
    <property type="term" value="F:DNA binding"/>
    <property type="evidence" value="ECO:0007669"/>
    <property type="project" value="UniProtKB-KW"/>
</dbReference>
<keyword evidence="3" id="KW-0539">Nucleus</keyword>
<evidence type="ECO:0000259" key="5">
    <source>
        <dbReference type="PROSITE" id="PS50217"/>
    </source>
</evidence>
<dbReference type="SUPFAM" id="SSF57959">
    <property type="entry name" value="Leucine zipper domain"/>
    <property type="match status" value="1"/>
</dbReference>
<evidence type="ECO:0000313" key="7">
    <source>
        <dbReference type="Proteomes" id="UP001229421"/>
    </source>
</evidence>
<dbReference type="EMBL" id="JAUHHV010000001">
    <property type="protein sequence ID" value="KAK1441032.1"/>
    <property type="molecule type" value="Genomic_DNA"/>
</dbReference>
<dbReference type="PANTHER" id="PTHR22952:SF433">
    <property type="entry name" value="PROTEIN FD"/>
    <property type="match status" value="1"/>
</dbReference>
<protein>
    <recommendedName>
        <fullName evidence="5">BZIP domain-containing protein</fullName>
    </recommendedName>
</protein>
<feature type="region of interest" description="Disordered" evidence="4">
    <location>
        <begin position="40"/>
        <end position="138"/>
    </location>
</feature>
<dbReference type="PROSITE" id="PS00036">
    <property type="entry name" value="BZIP_BASIC"/>
    <property type="match status" value="1"/>
</dbReference>
<organism evidence="6 7">
    <name type="scientific">Tagetes erecta</name>
    <name type="common">African marigold</name>
    <dbReference type="NCBI Taxonomy" id="13708"/>
    <lineage>
        <taxon>Eukaryota</taxon>
        <taxon>Viridiplantae</taxon>
        <taxon>Streptophyta</taxon>
        <taxon>Embryophyta</taxon>
        <taxon>Tracheophyta</taxon>
        <taxon>Spermatophyta</taxon>
        <taxon>Magnoliopsida</taxon>
        <taxon>eudicotyledons</taxon>
        <taxon>Gunneridae</taxon>
        <taxon>Pentapetalae</taxon>
        <taxon>asterids</taxon>
        <taxon>campanulids</taxon>
        <taxon>Asterales</taxon>
        <taxon>Asteraceae</taxon>
        <taxon>Asteroideae</taxon>
        <taxon>Heliantheae alliance</taxon>
        <taxon>Tageteae</taxon>
        <taxon>Tagetes</taxon>
    </lineage>
</organism>
<dbReference type="PANTHER" id="PTHR22952">
    <property type="entry name" value="CAMP-RESPONSE ELEMENT BINDING PROTEIN-RELATED"/>
    <property type="match status" value="1"/>
</dbReference>
<dbReference type="InterPro" id="IPR043452">
    <property type="entry name" value="BZIP46-like"/>
</dbReference>
<keyword evidence="7" id="KW-1185">Reference proteome</keyword>
<evidence type="ECO:0000256" key="3">
    <source>
        <dbReference type="ARBA" id="ARBA00023242"/>
    </source>
</evidence>
<feature type="compositionally biased region" description="Polar residues" evidence="4">
    <location>
        <begin position="61"/>
        <end position="70"/>
    </location>
</feature>
<feature type="compositionally biased region" description="Polar residues" evidence="4">
    <location>
        <begin position="87"/>
        <end position="107"/>
    </location>
</feature>
<dbReference type="PROSITE" id="PS50217">
    <property type="entry name" value="BZIP"/>
    <property type="match status" value="1"/>
</dbReference>
<comment type="caution">
    <text evidence="6">The sequence shown here is derived from an EMBL/GenBank/DDBJ whole genome shotgun (WGS) entry which is preliminary data.</text>
</comment>
<feature type="compositionally biased region" description="Basic and acidic residues" evidence="4">
    <location>
        <begin position="108"/>
        <end position="123"/>
    </location>
</feature>
<evidence type="ECO:0000256" key="1">
    <source>
        <dbReference type="ARBA" id="ARBA00004123"/>
    </source>
</evidence>
<dbReference type="Proteomes" id="UP001229421">
    <property type="component" value="Unassembled WGS sequence"/>
</dbReference>
<keyword evidence="2" id="KW-0238">DNA-binding</keyword>
<reference evidence="6" key="1">
    <citation type="journal article" date="2023" name="bioRxiv">
        <title>Improved chromosome-level genome assembly for marigold (Tagetes erecta).</title>
        <authorList>
            <person name="Jiang F."/>
            <person name="Yuan L."/>
            <person name="Wang S."/>
            <person name="Wang H."/>
            <person name="Xu D."/>
            <person name="Wang A."/>
            <person name="Fan W."/>
        </authorList>
    </citation>
    <scope>NUCLEOTIDE SEQUENCE</scope>
    <source>
        <strain evidence="6">WSJ</strain>
        <tissue evidence="6">Leaf</tissue>
    </source>
</reference>
<proteinExistence type="predicted"/>
<dbReference type="InterPro" id="IPR004827">
    <property type="entry name" value="bZIP"/>
</dbReference>
<gene>
    <name evidence="6" type="ORF">QVD17_06868</name>
</gene>
<evidence type="ECO:0000256" key="2">
    <source>
        <dbReference type="ARBA" id="ARBA00023125"/>
    </source>
</evidence>
<dbReference type="SMART" id="SM00338">
    <property type="entry name" value="BRLZ"/>
    <property type="match status" value="1"/>
</dbReference>
<feature type="domain" description="BZIP" evidence="5">
    <location>
        <begin position="108"/>
        <end position="152"/>
    </location>
</feature>
<dbReference type="InterPro" id="IPR046347">
    <property type="entry name" value="bZIP_sf"/>
</dbReference>
<evidence type="ECO:0000313" key="6">
    <source>
        <dbReference type="EMBL" id="KAK1441032.1"/>
    </source>
</evidence>
<accession>A0AAD8PCH0</accession>
<dbReference type="Pfam" id="PF00170">
    <property type="entry name" value="bZIP_1"/>
    <property type="match status" value="1"/>
</dbReference>
<dbReference type="GO" id="GO:0005634">
    <property type="term" value="C:nucleus"/>
    <property type="evidence" value="ECO:0007669"/>
    <property type="project" value="UniProtKB-SubCell"/>
</dbReference>
<dbReference type="GO" id="GO:0045893">
    <property type="term" value="P:positive regulation of DNA-templated transcription"/>
    <property type="evidence" value="ECO:0007669"/>
    <property type="project" value="InterPro"/>
</dbReference>
<sequence>MKPMDDVWKHINNLPSLHHTITTTHHHHFQDFLAPATTPSGRAIIHLPSPPPRPLAPPLTTMLSLSTSGNSEDDQDQDLDHDPPHIKSTTRSISSHVVKVRQTSTPEYTEKFKRLMKNRESASRSRARKQARADELEHEVSRLTKENAKLKRLHKEFLQLCSASTTHVPKKPRLLRSKSAPL</sequence>
<name>A0AAD8PCH0_TARER</name>